<dbReference type="OrthoDB" id="9801609at2"/>
<evidence type="ECO:0000256" key="2">
    <source>
        <dbReference type="SAM" id="MobiDB-lite"/>
    </source>
</evidence>
<dbReference type="AlphaFoldDB" id="A0A149TLR2"/>
<dbReference type="PATRIC" id="fig|318683.6.peg.3127"/>
<proteinExistence type="predicted"/>
<accession>A0A149TLR2</accession>
<organism evidence="3 4">
    <name type="scientific">Gluconobacter albidus</name>
    <dbReference type="NCBI Taxonomy" id="318683"/>
    <lineage>
        <taxon>Bacteria</taxon>
        <taxon>Pseudomonadati</taxon>
        <taxon>Pseudomonadota</taxon>
        <taxon>Alphaproteobacteria</taxon>
        <taxon>Acetobacterales</taxon>
        <taxon>Acetobacteraceae</taxon>
        <taxon>Gluconobacter</taxon>
    </lineage>
</organism>
<reference evidence="3 4" key="1">
    <citation type="submission" date="2015-06" db="EMBL/GenBank/DDBJ databases">
        <title>Improved classification and identification of acetic acid bacteria using matrix-assisted laser desorption/ionization time-of-flight mass spectrometry; Gluconobacter nephelii and Gluconobacter uchimurae are later heterotypic synonyms of Gluconobacter japonicus and Gluconobacter oxydans, respectively.</title>
        <authorList>
            <person name="Li L."/>
            <person name="Cleenwerck I."/>
            <person name="De Vuyst L."/>
            <person name="Vandamme P."/>
        </authorList>
    </citation>
    <scope>NUCLEOTIDE SEQUENCE [LARGE SCALE GENOMIC DNA]</scope>
    <source>
        <strain evidence="3 4">LMG 1768</strain>
    </source>
</reference>
<feature type="compositionally biased region" description="Polar residues" evidence="2">
    <location>
        <begin position="1"/>
        <end position="11"/>
    </location>
</feature>
<evidence type="ECO:0000256" key="1">
    <source>
        <dbReference type="SAM" id="Coils"/>
    </source>
</evidence>
<sequence>MSTRNHTQTKNAPRPEQENKTSELSASLKADALELALQARSRAEHEASFLKNEVERLHTSIVRLQERCEDYAMRLAMSHGGREELIHLRSRLFDTSHKLDIPKVHSEIVPNNVADQLRLLVSERDDARMWLDAVRRSTSWRITRPFRVVIRFLKSRLPN</sequence>
<name>A0A149TLR2_9PROT</name>
<gene>
    <name evidence="3" type="ORF">AD945_03365</name>
</gene>
<dbReference type="RefSeq" id="WP_062106491.1">
    <property type="nucleotide sequence ID" value="NZ_LHZR01000090.1"/>
</dbReference>
<dbReference type="Proteomes" id="UP000075636">
    <property type="component" value="Unassembled WGS sequence"/>
</dbReference>
<keyword evidence="1" id="KW-0175">Coiled coil</keyword>
<dbReference type="EMBL" id="LHZR01000090">
    <property type="protein sequence ID" value="KXV49788.1"/>
    <property type="molecule type" value="Genomic_DNA"/>
</dbReference>
<protein>
    <submittedName>
        <fullName evidence="3">Uncharacterized protein</fullName>
    </submittedName>
</protein>
<evidence type="ECO:0000313" key="3">
    <source>
        <dbReference type="EMBL" id="KXV49788.1"/>
    </source>
</evidence>
<comment type="caution">
    <text evidence="3">The sequence shown here is derived from an EMBL/GenBank/DDBJ whole genome shotgun (WGS) entry which is preliminary data.</text>
</comment>
<feature type="coiled-coil region" evidence="1">
    <location>
        <begin position="33"/>
        <end position="67"/>
    </location>
</feature>
<evidence type="ECO:0000313" key="4">
    <source>
        <dbReference type="Proteomes" id="UP000075636"/>
    </source>
</evidence>
<feature type="region of interest" description="Disordered" evidence="2">
    <location>
        <begin position="1"/>
        <end position="24"/>
    </location>
</feature>